<protein>
    <submittedName>
        <fullName evidence="2">Uncharacterized protein</fullName>
    </submittedName>
</protein>
<sequence>MPGVTARITTWGGRPPDDTAADEPFALEKWPTAPLKSPAGDIDGEMIRPTHPLP</sequence>
<feature type="region of interest" description="Disordered" evidence="1">
    <location>
        <begin position="1"/>
        <end position="54"/>
    </location>
</feature>
<evidence type="ECO:0000313" key="2">
    <source>
        <dbReference type="EMBL" id="QKG20020.1"/>
    </source>
</evidence>
<accession>A0A7D3VQ22</accession>
<dbReference type="AlphaFoldDB" id="A0A7D3VQ22"/>
<keyword evidence="3" id="KW-1185">Reference proteome</keyword>
<evidence type="ECO:0000313" key="3">
    <source>
        <dbReference type="Proteomes" id="UP000501240"/>
    </source>
</evidence>
<dbReference type="RefSeq" id="WP_173094503.1">
    <property type="nucleotide sequence ID" value="NZ_CP053892.1"/>
</dbReference>
<evidence type="ECO:0000256" key="1">
    <source>
        <dbReference type="SAM" id="MobiDB-lite"/>
    </source>
</evidence>
<gene>
    <name evidence="2" type="ORF">ACTIVE_1656</name>
</gene>
<reference evidence="2 3" key="1">
    <citation type="submission" date="2020-05" db="EMBL/GenBank/DDBJ databases">
        <title>Actinomadura verrucosospora NRRL-B18236 (PFL_A860) Genome sequencing and assembly.</title>
        <authorList>
            <person name="Samborskyy M."/>
        </authorList>
    </citation>
    <scope>NUCLEOTIDE SEQUENCE [LARGE SCALE GENOMIC DNA]</scope>
    <source>
        <strain evidence="2 3">NRRL:B18236</strain>
    </source>
</reference>
<name>A0A7D3VQ22_ACTVE</name>
<organism evidence="2 3">
    <name type="scientific">Actinomadura verrucosospora</name>
    <dbReference type="NCBI Taxonomy" id="46165"/>
    <lineage>
        <taxon>Bacteria</taxon>
        <taxon>Bacillati</taxon>
        <taxon>Actinomycetota</taxon>
        <taxon>Actinomycetes</taxon>
        <taxon>Streptosporangiales</taxon>
        <taxon>Thermomonosporaceae</taxon>
        <taxon>Actinomadura</taxon>
    </lineage>
</organism>
<dbReference type="EMBL" id="CP053892">
    <property type="protein sequence ID" value="QKG20020.1"/>
    <property type="molecule type" value="Genomic_DNA"/>
</dbReference>
<dbReference type="Proteomes" id="UP000501240">
    <property type="component" value="Chromosome"/>
</dbReference>
<proteinExistence type="predicted"/>